<reference evidence="2 3" key="1">
    <citation type="submission" date="2019-08" db="EMBL/GenBank/DDBJ databases">
        <title>Deep-cultivation of Planctomycetes and their phenomic and genomic characterization uncovers novel biology.</title>
        <authorList>
            <person name="Wiegand S."/>
            <person name="Jogler M."/>
            <person name="Boedeker C."/>
            <person name="Pinto D."/>
            <person name="Vollmers J."/>
            <person name="Rivas-Marin E."/>
            <person name="Kohn T."/>
            <person name="Peeters S.H."/>
            <person name="Heuer A."/>
            <person name="Rast P."/>
            <person name="Oberbeckmann S."/>
            <person name="Bunk B."/>
            <person name="Jeske O."/>
            <person name="Meyerdierks A."/>
            <person name="Storesund J.E."/>
            <person name="Kallscheuer N."/>
            <person name="Luecker S."/>
            <person name="Lage O.M."/>
            <person name="Pohl T."/>
            <person name="Merkel B.J."/>
            <person name="Hornburger P."/>
            <person name="Mueller R.-W."/>
            <person name="Bruemmer F."/>
            <person name="Labrenz M."/>
            <person name="Spormann A.M."/>
            <person name="Op Den Camp H."/>
            <person name="Overmann J."/>
            <person name="Amann R."/>
            <person name="Jetten M.S.M."/>
            <person name="Mascher T."/>
            <person name="Medema M.H."/>
            <person name="Devos D.P."/>
            <person name="Kaster A.-K."/>
            <person name="Ovreas L."/>
            <person name="Rohde M."/>
            <person name="Galperin M.Y."/>
            <person name="Jogler C."/>
        </authorList>
    </citation>
    <scope>NUCLEOTIDE SEQUENCE [LARGE SCALE GENOMIC DNA]</scope>
    <source>
        <strain evidence="2 3">LF1</strain>
    </source>
</reference>
<dbReference type="AlphaFoldDB" id="A0A5B1CAG6"/>
<proteinExistence type="predicted"/>
<protein>
    <submittedName>
        <fullName evidence="2">Uncharacterized protein</fullName>
    </submittedName>
</protein>
<accession>A0A5B1CAG6</accession>
<evidence type="ECO:0000313" key="3">
    <source>
        <dbReference type="Proteomes" id="UP000322699"/>
    </source>
</evidence>
<keyword evidence="1" id="KW-0472">Membrane</keyword>
<dbReference type="Proteomes" id="UP000322699">
    <property type="component" value="Unassembled WGS sequence"/>
</dbReference>
<comment type="caution">
    <text evidence="2">The sequence shown here is derived from an EMBL/GenBank/DDBJ whole genome shotgun (WGS) entry which is preliminary data.</text>
</comment>
<feature type="transmembrane region" description="Helical" evidence="1">
    <location>
        <begin position="48"/>
        <end position="64"/>
    </location>
</feature>
<keyword evidence="3" id="KW-1185">Reference proteome</keyword>
<gene>
    <name evidence="2" type="ORF">LF1_54010</name>
</gene>
<evidence type="ECO:0000313" key="2">
    <source>
        <dbReference type="EMBL" id="KAA1257252.1"/>
    </source>
</evidence>
<keyword evidence="1" id="KW-1133">Transmembrane helix</keyword>
<organism evidence="2 3">
    <name type="scientific">Rubripirellula obstinata</name>
    <dbReference type="NCBI Taxonomy" id="406547"/>
    <lineage>
        <taxon>Bacteria</taxon>
        <taxon>Pseudomonadati</taxon>
        <taxon>Planctomycetota</taxon>
        <taxon>Planctomycetia</taxon>
        <taxon>Pirellulales</taxon>
        <taxon>Pirellulaceae</taxon>
        <taxon>Rubripirellula</taxon>
    </lineage>
</organism>
<evidence type="ECO:0000256" key="1">
    <source>
        <dbReference type="SAM" id="Phobius"/>
    </source>
</evidence>
<sequence length="174" mass="19612">MDYRGSADGSGLQTAGWYFLGMPMLVPVAVLFTMPFSMLARRGKVRSAWVTMILLLATAIWYTSTQSTAQARLAWALDVDIPPEVTISRLRQMDSFNDGPTVWGKLDAPTSFVDKVVAKRSLTQEFTRDHLVSTMRDESIPENGLGFGDDRLTLYYNAETSQLYFVRRFSDPRP</sequence>
<dbReference type="EMBL" id="VRLW01000003">
    <property type="protein sequence ID" value="KAA1257252.1"/>
    <property type="molecule type" value="Genomic_DNA"/>
</dbReference>
<feature type="transmembrane region" description="Helical" evidence="1">
    <location>
        <begin position="15"/>
        <end position="36"/>
    </location>
</feature>
<name>A0A5B1CAG6_9BACT</name>
<keyword evidence="1" id="KW-0812">Transmembrane</keyword>